<name>A0A6J3MG70_9PEZI</name>
<dbReference type="Proteomes" id="UP000504637">
    <property type="component" value="Unplaced"/>
</dbReference>
<evidence type="ECO:0000313" key="2">
    <source>
        <dbReference type="RefSeq" id="XP_033463991.1"/>
    </source>
</evidence>
<proteinExistence type="predicted"/>
<dbReference type="GeneID" id="54361395"/>
<reference evidence="2" key="1">
    <citation type="submission" date="2020-01" db="EMBL/GenBank/DDBJ databases">
        <authorList>
            <consortium name="DOE Joint Genome Institute"/>
            <person name="Haridas S."/>
            <person name="Albert R."/>
            <person name="Binder M."/>
            <person name="Bloem J."/>
            <person name="Labutti K."/>
            <person name="Salamov A."/>
            <person name="Andreopoulos B."/>
            <person name="Baker S.E."/>
            <person name="Barry K."/>
            <person name="Bills G."/>
            <person name="Bluhm B.H."/>
            <person name="Cannon C."/>
            <person name="Castanera R."/>
            <person name="Culley D.E."/>
            <person name="Daum C."/>
            <person name="Ezra D."/>
            <person name="Gonzalez J.B."/>
            <person name="Henrissat B."/>
            <person name="Kuo A."/>
            <person name="Liang C."/>
            <person name="Lipzen A."/>
            <person name="Lutzoni F."/>
            <person name="Magnuson J."/>
            <person name="Mondo S."/>
            <person name="Nolan M."/>
            <person name="Ohm R."/>
            <person name="Pangilinan J."/>
            <person name="Park H.-J."/>
            <person name="Ramirez L."/>
            <person name="Alfaro M."/>
            <person name="Sun H."/>
            <person name="Tritt A."/>
            <person name="Yoshinaga Y."/>
            <person name="Zwiers L.-H."/>
            <person name="Turgeon B.G."/>
            <person name="Goodwin S.B."/>
            <person name="Spatafora J.W."/>
            <person name="Crous P.W."/>
            <person name="Grigoriev I.V."/>
        </authorList>
    </citation>
    <scope>NUCLEOTIDE SEQUENCE</scope>
    <source>
        <strain evidence="2">CBS 342.82</strain>
    </source>
</reference>
<evidence type="ECO:0000313" key="1">
    <source>
        <dbReference type="Proteomes" id="UP000504637"/>
    </source>
</evidence>
<keyword evidence="1" id="KW-1185">Reference proteome</keyword>
<organism evidence="2">
    <name type="scientific">Dissoconium aciculare CBS 342.82</name>
    <dbReference type="NCBI Taxonomy" id="1314786"/>
    <lineage>
        <taxon>Eukaryota</taxon>
        <taxon>Fungi</taxon>
        <taxon>Dikarya</taxon>
        <taxon>Ascomycota</taxon>
        <taxon>Pezizomycotina</taxon>
        <taxon>Dothideomycetes</taxon>
        <taxon>Dothideomycetidae</taxon>
        <taxon>Mycosphaerellales</taxon>
        <taxon>Dissoconiaceae</taxon>
        <taxon>Dissoconium</taxon>
    </lineage>
</organism>
<gene>
    <name evidence="2" type="ORF">K489DRAFT_375037</name>
</gene>
<protein>
    <submittedName>
        <fullName evidence="2">Uncharacterized protein</fullName>
    </submittedName>
</protein>
<dbReference type="RefSeq" id="XP_033463991.1">
    <property type="nucleotide sequence ID" value="XM_033603595.1"/>
</dbReference>
<reference evidence="2" key="2">
    <citation type="submission" date="2020-04" db="EMBL/GenBank/DDBJ databases">
        <authorList>
            <consortium name="NCBI Genome Project"/>
        </authorList>
    </citation>
    <scope>NUCLEOTIDE SEQUENCE</scope>
    <source>
        <strain evidence="2">CBS 342.82</strain>
    </source>
</reference>
<dbReference type="AlphaFoldDB" id="A0A6J3MG70"/>
<sequence>MNQFHPRMLNPLRSRGLNSPHWLELAAELLPPAAAALEPPPPKPRNPSRPLPPLLEPALVELEVWRVDRAREPACGTGNEVLRAVQRASESKMMRMAKALLSKSGSSNVIPECCLDLICFDPTVRDTDIMREARRPELHICEYGCSLWETCVCARMCLPRLSMDIHLPRSHSS</sequence>
<accession>A0A6J3MG70</accession>
<reference evidence="2" key="3">
    <citation type="submission" date="2025-08" db="UniProtKB">
        <authorList>
            <consortium name="RefSeq"/>
        </authorList>
    </citation>
    <scope>IDENTIFICATION</scope>
    <source>
        <strain evidence="2">CBS 342.82</strain>
    </source>
</reference>